<dbReference type="PANTHER" id="PTHR30126">
    <property type="entry name" value="HTH-TYPE TRANSCRIPTIONAL REGULATOR"/>
    <property type="match status" value="1"/>
</dbReference>
<proteinExistence type="inferred from homology"/>
<evidence type="ECO:0000256" key="3">
    <source>
        <dbReference type="ARBA" id="ARBA00023125"/>
    </source>
</evidence>
<keyword evidence="3 6" id="KW-0238">DNA-binding</keyword>
<evidence type="ECO:0000256" key="2">
    <source>
        <dbReference type="ARBA" id="ARBA00023015"/>
    </source>
</evidence>
<organism evidence="6 7">
    <name type="scientific">Arthrobacter russicus</name>
    <dbReference type="NCBI Taxonomy" id="172040"/>
    <lineage>
        <taxon>Bacteria</taxon>
        <taxon>Bacillati</taxon>
        <taxon>Actinomycetota</taxon>
        <taxon>Actinomycetes</taxon>
        <taxon>Micrococcales</taxon>
        <taxon>Micrococcaceae</taxon>
        <taxon>Arthrobacter</taxon>
    </lineage>
</organism>
<evidence type="ECO:0000313" key="6">
    <source>
        <dbReference type="EMBL" id="MDR6269201.1"/>
    </source>
</evidence>
<evidence type="ECO:0000256" key="1">
    <source>
        <dbReference type="ARBA" id="ARBA00009437"/>
    </source>
</evidence>
<comment type="caution">
    <text evidence="6">The sequence shown here is derived from an EMBL/GenBank/DDBJ whole genome shotgun (WGS) entry which is preliminary data.</text>
</comment>
<dbReference type="PROSITE" id="PS50931">
    <property type="entry name" value="HTH_LYSR"/>
    <property type="match status" value="1"/>
</dbReference>
<name>A0ABU1J9V2_9MICC</name>
<evidence type="ECO:0000259" key="5">
    <source>
        <dbReference type="PROSITE" id="PS50931"/>
    </source>
</evidence>
<dbReference type="InterPro" id="IPR036388">
    <property type="entry name" value="WH-like_DNA-bd_sf"/>
</dbReference>
<dbReference type="PRINTS" id="PR00039">
    <property type="entry name" value="HTHLYSR"/>
</dbReference>
<dbReference type="GO" id="GO:0003677">
    <property type="term" value="F:DNA binding"/>
    <property type="evidence" value="ECO:0007669"/>
    <property type="project" value="UniProtKB-KW"/>
</dbReference>
<dbReference type="Pfam" id="PF00126">
    <property type="entry name" value="HTH_1"/>
    <property type="match status" value="1"/>
</dbReference>
<dbReference type="EMBL" id="JAVDQF010000001">
    <property type="protein sequence ID" value="MDR6269201.1"/>
    <property type="molecule type" value="Genomic_DNA"/>
</dbReference>
<dbReference type="Gene3D" id="1.10.10.10">
    <property type="entry name" value="Winged helix-like DNA-binding domain superfamily/Winged helix DNA-binding domain"/>
    <property type="match status" value="1"/>
</dbReference>
<keyword evidence="4" id="KW-0804">Transcription</keyword>
<dbReference type="Proteomes" id="UP001185069">
    <property type="component" value="Unassembled WGS sequence"/>
</dbReference>
<feature type="domain" description="HTH lysR-type" evidence="5">
    <location>
        <begin position="1"/>
        <end position="59"/>
    </location>
</feature>
<reference evidence="6 7" key="1">
    <citation type="submission" date="2023-07" db="EMBL/GenBank/DDBJ databases">
        <title>Sequencing the genomes of 1000 actinobacteria strains.</title>
        <authorList>
            <person name="Klenk H.-P."/>
        </authorList>
    </citation>
    <scope>NUCLEOTIDE SEQUENCE [LARGE SCALE GENOMIC DNA]</scope>
    <source>
        <strain evidence="6 7">DSM 14555</strain>
    </source>
</reference>
<protein>
    <submittedName>
        <fullName evidence="6">DNA-binding transcriptional LysR family regulator</fullName>
    </submittedName>
</protein>
<dbReference type="InterPro" id="IPR036390">
    <property type="entry name" value="WH_DNA-bd_sf"/>
</dbReference>
<keyword evidence="7" id="KW-1185">Reference proteome</keyword>
<dbReference type="SUPFAM" id="SSF46785">
    <property type="entry name" value="Winged helix' DNA-binding domain"/>
    <property type="match status" value="1"/>
</dbReference>
<accession>A0ABU1J9V2</accession>
<dbReference type="RefSeq" id="WP_309797335.1">
    <property type="nucleotide sequence ID" value="NZ_BAAAHY010000001.1"/>
</dbReference>
<dbReference type="PANTHER" id="PTHR30126:SF40">
    <property type="entry name" value="HTH-TYPE TRANSCRIPTIONAL REGULATOR GLTR"/>
    <property type="match status" value="1"/>
</dbReference>
<dbReference type="InterPro" id="IPR000847">
    <property type="entry name" value="LysR_HTH_N"/>
</dbReference>
<keyword evidence="2" id="KW-0805">Transcription regulation</keyword>
<sequence length="298" mass="32377">MDLLSGCRCFVEVNDRGSFTAAAEALGLVQPVVSRRIAALERSLGGALFHRSTRNLSLTPLGSAMLGKARQLCELADELSLQAAEQRSRPVRLCVPEHCELADLSSVVATAHRLGFQIRICRCDVYRGTHAFRSLEVDLLVEAGPAGEAQWAARLGVAGQPDAGTGRFFLDSLRTFPAADRSAALWVQPIDDVPAIRDPLRRAGDRAALTRRQLRIATHFTEWIAPVSFAGSLLLCTEEEAERHGLFWRPLGDLELHRFLRVTAREPVLELTGAAEFSRTMGLALGMSAATAGLAVAR</sequence>
<gene>
    <name evidence="6" type="ORF">JOE69_001439</name>
</gene>
<evidence type="ECO:0000256" key="4">
    <source>
        <dbReference type="ARBA" id="ARBA00023163"/>
    </source>
</evidence>
<evidence type="ECO:0000313" key="7">
    <source>
        <dbReference type="Proteomes" id="UP001185069"/>
    </source>
</evidence>
<comment type="similarity">
    <text evidence="1">Belongs to the LysR transcriptional regulatory family.</text>
</comment>